<reference evidence="2 3" key="1">
    <citation type="submission" date="2020-07" db="EMBL/GenBank/DDBJ databases">
        <title>Genomic Encyclopedia of Type Strains, Phase IV (KMG-V): Genome sequencing to study the core and pangenomes of soil and plant-associated prokaryotes.</title>
        <authorList>
            <person name="Whitman W."/>
        </authorList>
    </citation>
    <scope>NUCLEOTIDE SEQUENCE [LARGE SCALE GENOMIC DNA]</scope>
    <source>
        <strain evidence="2 3">RH2WT43</strain>
    </source>
</reference>
<protein>
    <recommendedName>
        <fullName evidence="4">DUF1648 domain-containing protein</fullName>
    </recommendedName>
</protein>
<comment type="caution">
    <text evidence="2">The sequence shown here is derived from an EMBL/GenBank/DDBJ whole genome shotgun (WGS) entry which is preliminary data.</text>
</comment>
<dbReference type="RefSeq" id="WP_182531838.1">
    <property type="nucleotide sequence ID" value="NZ_JACGXL010000005.1"/>
</dbReference>
<organism evidence="2 3">
    <name type="scientific">Dokdonella fugitiva</name>
    <dbReference type="NCBI Taxonomy" id="328517"/>
    <lineage>
        <taxon>Bacteria</taxon>
        <taxon>Pseudomonadati</taxon>
        <taxon>Pseudomonadota</taxon>
        <taxon>Gammaproteobacteria</taxon>
        <taxon>Lysobacterales</taxon>
        <taxon>Rhodanobacteraceae</taxon>
        <taxon>Dokdonella</taxon>
    </lineage>
</organism>
<keyword evidence="3" id="KW-1185">Reference proteome</keyword>
<dbReference type="EMBL" id="JACGXL010000005">
    <property type="protein sequence ID" value="MBA8888789.1"/>
    <property type="molecule type" value="Genomic_DNA"/>
</dbReference>
<keyword evidence="1" id="KW-0812">Transmembrane</keyword>
<accession>A0A839F4P5</accession>
<name>A0A839F4P5_9GAMM</name>
<evidence type="ECO:0000256" key="1">
    <source>
        <dbReference type="SAM" id="Phobius"/>
    </source>
</evidence>
<evidence type="ECO:0008006" key="4">
    <source>
        <dbReference type="Google" id="ProtNLM"/>
    </source>
</evidence>
<evidence type="ECO:0000313" key="2">
    <source>
        <dbReference type="EMBL" id="MBA8888789.1"/>
    </source>
</evidence>
<feature type="transmembrane region" description="Helical" evidence="1">
    <location>
        <begin position="137"/>
        <end position="158"/>
    </location>
</feature>
<feature type="transmembrane region" description="Helical" evidence="1">
    <location>
        <begin position="104"/>
        <end position="125"/>
    </location>
</feature>
<gene>
    <name evidence="2" type="ORF">FHW12_003025</name>
</gene>
<evidence type="ECO:0000313" key="3">
    <source>
        <dbReference type="Proteomes" id="UP000550401"/>
    </source>
</evidence>
<dbReference type="AlphaFoldDB" id="A0A839F4P5"/>
<keyword evidence="1" id="KW-0472">Membrane</keyword>
<keyword evidence="1" id="KW-1133">Transmembrane helix</keyword>
<sequence>MMTTTRMLLLVVVLAAFYILASGSALPDVVAAHFRAGGAADGAMTRGAYLTLMIGVATVLPLLIVLPMRLVGRMPAALLSLPNKHYWLAPERVAQTRAWLADQCAGYGILLCVFLCYVHTLVVRAHARTPPHLDERLMFGGLVAFGILAATWLVRFLLHFRAPR</sequence>
<proteinExistence type="predicted"/>
<dbReference type="Proteomes" id="UP000550401">
    <property type="component" value="Unassembled WGS sequence"/>
</dbReference>
<feature type="transmembrane region" description="Helical" evidence="1">
    <location>
        <begin position="47"/>
        <end position="66"/>
    </location>
</feature>